<feature type="transmembrane region" description="Helical" evidence="1">
    <location>
        <begin position="51"/>
        <end position="74"/>
    </location>
</feature>
<keyword evidence="1" id="KW-1133">Transmembrane helix</keyword>
<feature type="transmembrane region" description="Helical" evidence="1">
    <location>
        <begin position="216"/>
        <end position="235"/>
    </location>
</feature>
<protein>
    <submittedName>
        <fullName evidence="2">AmyE</fullName>
    </submittedName>
</protein>
<keyword evidence="1" id="KW-0812">Transmembrane</keyword>
<proteinExistence type="predicted"/>
<feature type="transmembrane region" description="Helical" evidence="1">
    <location>
        <begin position="137"/>
        <end position="161"/>
    </location>
</feature>
<dbReference type="AlphaFoldDB" id="M1HDS1"/>
<feature type="transmembrane region" description="Helical" evidence="1">
    <location>
        <begin position="20"/>
        <end position="39"/>
    </location>
</feature>
<reference evidence="2" key="1">
    <citation type="journal article" date="2013" name="PLoS ONE">
        <title>Characterization of Amylolysin, a Novel Lantibiotic from Bacillus amyloliquefaciens GA1.</title>
        <authorList>
            <person name="Arguelles Arias A."/>
            <person name="Ongena M."/>
            <person name="Devreese B."/>
            <person name="Terrak M."/>
            <person name="Joris B."/>
            <person name="Fickers P."/>
        </authorList>
    </citation>
    <scope>NUCLEOTIDE SEQUENCE</scope>
    <source>
        <strain evidence="2">GA1</strain>
    </source>
</reference>
<accession>M1HDS1</accession>
<name>M1HDS1_BACAM</name>
<evidence type="ECO:0000256" key="1">
    <source>
        <dbReference type="SAM" id="Phobius"/>
    </source>
</evidence>
<evidence type="ECO:0000313" key="2">
    <source>
        <dbReference type="EMBL" id="AGE48304.1"/>
    </source>
</evidence>
<gene>
    <name evidence="2" type="primary">amyE</name>
</gene>
<organism evidence="2">
    <name type="scientific">Bacillus amyloliquefaciens</name>
    <name type="common">Bacillus velezensis</name>
    <dbReference type="NCBI Taxonomy" id="1390"/>
    <lineage>
        <taxon>Bacteria</taxon>
        <taxon>Bacillati</taxon>
        <taxon>Bacillota</taxon>
        <taxon>Bacilli</taxon>
        <taxon>Bacillales</taxon>
        <taxon>Bacillaceae</taxon>
        <taxon>Bacillus</taxon>
        <taxon>Bacillus amyloliquefaciens group</taxon>
    </lineage>
</organism>
<feature type="transmembrane region" description="Helical" evidence="1">
    <location>
        <begin position="95"/>
        <end position="125"/>
    </location>
</feature>
<sequence>MSLLVRNEFLKLKRLKSIYVIFFLSFLPFLINGIGLLTMNENTDWNKFYMFVFNQYSILFPTIIFIFSGFYFYLEFKNRTMLNWMSYPYHKFKLILSKLAAAFLFLFLISAVNHIIHLSTLFFFFREDISASDLLRLIATSFTSTTLSLLTIPIAALIAFLSKNLVVVMITGVASFLIMTILLASDVSIVFPFSFIYRFSIQISESDMGYTEFNSFSLGITDYGAVCFGILIRIIRIFEKKQNVNGG</sequence>
<feature type="transmembrane region" description="Helical" evidence="1">
    <location>
        <begin position="173"/>
        <end position="196"/>
    </location>
</feature>
<dbReference type="Pfam" id="PF12730">
    <property type="entry name" value="ABC2_membrane_4"/>
    <property type="match status" value="1"/>
</dbReference>
<keyword evidence="1" id="KW-0472">Membrane</keyword>
<dbReference type="EMBL" id="KC415250">
    <property type="protein sequence ID" value="AGE48304.1"/>
    <property type="molecule type" value="Genomic_DNA"/>
</dbReference>